<dbReference type="InterPro" id="IPR006195">
    <property type="entry name" value="aa-tRNA-synth_II"/>
</dbReference>
<dbReference type="PANTHER" id="PTHR42918">
    <property type="entry name" value="LYSYL-TRNA SYNTHETASE"/>
    <property type="match status" value="1"/>
</dbReference>
<dbReference type="InterPro" id="IPR045864">
    <property type="entry name" value="aa-tRNA-synth_II/BPL/LPL"/>
</dbReference>
<evidence type="ECO:0000256" key="7">
    <source>
        <dbReference type="ARBA" id="ARBA00022840"/>
    </source>
</evidence>
<dbReference type="EC" id="6.1.1.6" evidence="12"/>
<keyword evidence="8 12" id="KW-0460">Magnesium</keyword>
<name>A0A2D3L5L2_PREIN</name>
<dbReference type="InterPro" id="IPR004364">
    <property type="entry name" value="Aa-tRNA-synt_II"/>
</dbReference>
<dbReference type="GO" id="GO:0005524">
    <property type="term" value="F:ATP binding"/>
    <property type="evidence" value="ECO:0007669"/>
    <property type="project" value="UniProtKB-UniRule"/>
</dbReference>
<comment type="cofactor">
    <cofactor evidence="12 13">
        <name>Mg(2+)</name>
        <dbReference type="ChEBI" id="CHEBI:18420"/>
    </cofactor>
    <text evidence="12 13">Binds 3 Mg(2+) ions per subunit.</text>
</comment>
<dbReference type="InterPro" id="IPR002313">
    <property type="entry name" value="Lys-tRNA-ligase_II"/>
</dbReference>
<dbReference type="GO" id="GO:0000049">
    <property type="term" value="F:tRNA binding"/>
    <property type="evidence" value="ECO:0007669"/>
    <property type="project" value="TreeGrafter"/>
</dbReference>
<keyword evidence="10 12" id="KW-0030">Aminoacyl-tRNA synthetase</keyword>
<dbReference type="CDD" id="cd00775">
    <property type="entry name" value="LysRS_core"/>
    <property type="match status" value="1"/>
</dbReference>
<dbReference type="NCBIfam" id="NF001756">
    <property type="entry name" value="PRK00484.1"/>
    <property type="match status" value="1"/>
</dbReference>
<feature type="binding site" evidence="12">
    <location>
        <position position="420"/>
    </location>
    <ligand>
        <name>Mg(2+)</name>
        <dbReference type="ChEBI" id="CHEBI:18420"/>
        <label>2</label>
    </ligand>
</feature>
<dbReference type="PRINTS" id="PR00982">
    <property type="entry name" value="TRNASYNTHLYS"/>
</dbReference>
<evidence type="ECO:0000256" key="2">
    <source>
        <dbReference type="ARBA" id="ARBA00008226"/>
    </source>
</evidence>
<keyword evidence="3 12" id="KW-0963">Cytoplasm</keyword>
<dbReference type="PROSITE" id="PS50862">
    <property type="entry name" value="AA_TRNA_LIGASE_II"/>
    <property type="match status" value="1"/>
</dbReference>
<evidence type="ECO:0000313" key="16">
    <source>
        <dbReference type="Proteomes" id="UP000229630"/>
    </source>
</evidence>
<dbReference type="EMBL" id="CP024723">
    <property type="protein sequence ID" value="ATV25868.1"/>
    <property type="molecule type" value="Genomic_DNA"/>
</dbReference>
<evidence type="ECO:0000256" key="10">
    <source>
        <dbReference type="ARBA" id="ARBA00023146"/>
    </source>
</evidence>
<protein>
    <recommendedName>
        <fullName evidence="12">Lysine--tRNA ligase</fullName>
        <ecNumber evidence="12">6.1.1.6</ecNumber>
    </recommendedName>
    <alternativeName>
        <fullName evidence="12">Lysyl-tRNA synthetase</fullName>
        <shortName evidence="12">LysRS</shortName>
    </alternativeName>
</protein>
<reference evidence="15 16" key="1">
    <citation type="submission" date="2017-11" db="EMBL/GenBank/DDBJ databases">
        <title>Genome sequencing of Prevotella intermedia KCOM 2837.</title>
        <authorList>
            <person name="Kook J.-K."/>
            <person name="Park S.-N."/>
            <person name="Lim Y.K."/>
        </authorList>
    </citation>
    <scope>NUCLEOTIDE SEQUENCE [LARGE SCALE GENOMIC DNA]</scope>
    <source>
        <strain evidence="15 16">KCOM 2837</strain>
    </source>
</reference>
<dbReference type="Pfam" id="PF01336">
    <property type="entry name" value="tRNA_anti-codon"/>
    <property type="match status" value="1"/>
</dbReference>
<evidence type="ECO:0000259" key="14">
    <source>
        <dbReference type="PROSITE" id="PS50862"/>
    </source>
</evidence>
<evidence type="ECO:0000256" key="1">
    <source>
        <dbReference type="ARBA" id="ARBA00004496"/>
    </source>
</evidence>
<evidence type="ECO:0000256" key="13">
    <source>
        <dbReference type="RuleBase" id="RU000336"/>
    </source>
</evidence>
<dbReference type="RefSeq" id="WP_100018970.1">
    <property type="nucleotide sequence ID" value="NZ_CP024723.1"/>
</dbReference>
<dbReference type="Gene3D" id="2.40.50.140">
    <property type="entry name" value="Nucleic acid-binding proteins"/>
    <property type="match status" value="1"/>
</dbReference>
<dbReference type="FunFam" id="2.40.50.140:FF:000024">
    <property type="entry name" value="Lysine--tRNA ligase"/>
    <property type="match status" value="1"/>
</dbReference>
<evidence type="ECO:0000256" key="4">
    <source>
        <dbReference type="ARBA" id="ARBA00022598"/>
    </source>
</evidence>
<keyword evidence="7 12" id="KW-0067">ATP-binding</keyword>
<evidence type="ECO:0000256" key="6">
    <source>
        <dbReference type="ARBA" id="ARBA00022741"/>
    </source>
</evidence>
<keyword evidence="4 12" id="KW-0436">Ligase</keyword>
<feature type="domain" description="Aminoacyl-transfer RNA synthetases class-II family profile" evidence="14">
    <location>
        <begin position="188"/>
        <end position="501"/>
    </location>
</feature>
<evidence type="ECO:0000256" key="12">
    <source>
        <dbReference type="HAMAP-Rule" id="MF_00252"/>
    </source>
</evidence>
<dbReference type="GO" id="GO:0004824">
    <property type="term" value="F:lysine-tRNA ligase activity"/>
    <property type="evidence" value="ECO:0007669"/>
    <property type="project" value="UniProtKB-UniRule"/>
</dbReference>
<evidence type="ECO:0000256" key="9">
    <source>
        <dbReference type="ARBA" id="ARBA00022917"/>
    </source>
</evidence>
<dbReference type="AlphaFoldDB" id="A0A2D3L5L2"/>
<dbReference type="NCBIfam" id="TIGR00499">
    <property type="entry name" value="lysS_bact"/>
    <property type="match status" value="1"/>
</dbReference>
<dbReference type="Gene3D" id="3.30.930.10">
    <property type="entry name" value="Bira Bifunctional Protein, Domain 2"/>
    <property type="match status" value="1"/>
</dbReference>
<dbReference type="Proteomes" id="UP000229630">
    <property type="component" value="Chromosome 1"/>
</dbReference>
<dbReference type="PANTHER" id="PTHR42918:SF15">
    <property type="entry name" value="LYSINE--TRNA LIGASE, CHLOROPLASTIC_MITOCHONDRIAL"/>
    <property type="match status" value="1"/>
</dbReference>
<feature type="binding site" evidence="12">
    <location>
        <position position="413"/>
    </location>
    <ligand>
        <name>Mg(2+)</name>
        <dbReference type="ChEBI" id="CHEBI:18420"/>
        <label>1</label>
    </ligand>
</feature>
<comment type="subunit">
    <text evidence="12">Homodimer.</text>
</comment>
<organism evidence="15 16">
    <name type="scientific">Prevotella intermedia</name>
    <dbReference type="NCBI Taxonomy" id="28131"/>
    <lineage>
        <taxon>Bacteria</taxon>
        <taxon>Pseudomonadati</taxon>
        <taxon>Bacteroidota</taxon>
        <taxon>Bacteroidia</taxon>
        <taxon>Bacteroidales</taxon>
        <taxon>Prevotellaceae</taxon>
        <taxon>Prevotella</taxon>
    </lineage>
</organism>
<dbReference type="FunFam" id="3.30.930.10:FF:000238">
    <property type="entry name" value="Lysine--tRNA ligase"/>
    <property type="match status" value="1"/>
</dbReference>
<dbReference type="GO" id="GO:0005829">
    <property type="term" value="C:cytosol"/>
    <property type="evidence" value="ECO:0007669"/>
    <property type="project" value="TreeGrafter"/>
</dbReference>
<proteinExistence type="inferred from homology"/>
<evidence type="ECO:0000256" key="11">
    <source>
        <dbReference type="ARBA" id="ARBA00048573"/>
    </source>
</evidence>
<dbReference type="SUPFAM" id="SSF50249">
    <property type="entry name" value="Nucleic acid-binding proteins"/>
    <property type="match status" value="1"/>
</dbReference>
<accession>A0A2D3L5L2</accession>
<keyword evidence="5 12" id="KW-0479">Metal-binding</keyword>
<gene>
    <name evidence="12 15" type="primary">lysS</name>
    <name evidence="15" type="ORF">CTM62_03450</name>
</gene>
<dbReference type="GO" id="GO:0000287">
    <property type="term" value="F:magnesium ion binding"/>
    <property type="evidence" value="ECO:0007669"/>
    <property type="project" value="UniProtKB-UniRule"/>
</dbReference>
<dbReference type="CDD" id="cd04322">
    <property type="entry name" value="LysRS_N"/>
    <property type="match status" value="1"/>
</dbReference>
<comment type="subcellular location">
    <subcellularLocation>
        <location evidence="1 12">Cytoplasm</location>
    </subcellularLocation>
</comment>
<dbReference type="SUPFAM" id="SSF55681">
    <property type="entry name" value="Class II aaRS and biotin synthetases"/>
    <property type="match status" value="1"/>
</dbReference>
<feature type="binding site" evidence="12">
    <location>
        <position position="420"/>
    </location>
    <ligand>
        <name>Mg(2+)</name>
        <dbReference type="ChEBI" id="CHEBI:18420"/>
        <label>1</label>
    </ligand>
</feature>
<dbReference type="Pfam" id="PF00152">
    <property type="entry name" value="tRNA-synt_2"/>
    <property type="match status" value="1"/>
</dbReference>
<keyword evidence="6 12" id="KW-0547">Nucleotide-binding</keyword>
<dbReference type="HAMAP" id="MF_00252">
    <property type="entry name" value="Lys_tRNA_synth_class2"/>
    <property type="match status" value="1"/>
</dbReference>
<dbReference type="InterPro" id="IPR004365">
    <property type="entry name" value="NA-bd_OB_tRNA"/>
</dbReference>
<evidence type="ECO:0000256" key="5">
    <source>
        <dbReference type="ARBA" id="ARBA00022723"/>
    </source>
</evidence>
<dbReference type="InterPro" id="IPR044136">
    <property type="entry name" value="Lys-tRNA-ligase_II_N"/>
</dbReference>
<dbReference type="InterPro" id="IPR018149">
    <property type="entry name" value="Lys-tRNA-synth_II_C"/>
</dbReference>
<evidence type="ECO:0000313" key="15">
    <source>
        <dbReference type="EMBL" id="ATV25868.1"/>
    </source>
</evidence>
<evidence type="ECO:0000256" key="3">
    <source>
        <dbReference type="ARBA" id="ARBA00022490"/>
    </source>
</evidence>
<comment type="catalytic activity">
    <reaction evidence="11 12 13">
        <text>tRNA(Lys) + L-lysine + ATP = L-lysyl-tRNA(Lys) + AMP + diphosphate</text>
        <dbReference type="Rhea" id="RHEA:20792"/>
        <dbReference type="Rhea" id="RHEA-COMP:9696"/>
        <dbReference type="Rhea" id="RHEA-COMP:9697"/>
        <dbReference type="ChEBI" id="CHEBI:30616"/>
        <dbReference type="ChEBI" id="CHEBI:32551"/>
        <dbReference type="ChEBI" id="CHEBI:33019"/>
        <dbReference type="ChEBI" id="CHEBI:78442"/>
        <dbReference type="ChEBI" id="CHEBI:78529"/>
        <dbReference type="ChEBI" id="CHEBI:456215"/>
        <dbReference type="EC" id="6.1.1.6"/>
    </reaction>
</comment>
<sequence length="576" mass="66408">MNVLELSEQEIVRRQSLQELRNMGIDPYPAAEFPTNAYSTDIKAEFNEDEKREVIIAGRLMGRRVMGKASFAEIQDSKGRIQVYITRDELCPTENKDIYNVVFKKLLDIGDFIGIRGYVFKTQMGEISVHAEELTVLSKSLKPLPVVKYKDGVAYDKFDDPELRYRRRYIDLVVNDGVKETFEKRATVLRTMRRFFDDAGYTEVETPTLQTIAGGASARPFITHFNALNTEMYMRIATELYLKRLIVGGFEGVYEIGKNFRNEGMDRFHNPEFTCMELYVQYKDYNWMMDFTEKLIEKICTEVNGKPEIQVGDNLISFKAPFRRLPILDAIKEKTGFDLYGKSEEEIRNIAVNELKLEGIDSSFGKGKLIDEIFGEFCEGTFIQPTFIIDYPVEMSPLSKMHRSKPGLTERFELFANGKEIANAYSELNDPIDQEERFKEQMRLADNGDDEAMVIDQDFLRALQYGMPPTSGIGIGIDRLVMLMTGQEYIQEVLLFPQMKPEAKVPQSSIKEWAEIGVPEDWVYVLRKCGFNLIQNIKEEKAQGLQQKLGEINKKYKLGYDKPSVDEIQQWIDKAQ</sequence>
<dbReference type="InterPro" id="IPR012340">
    <property type="entry name" value="NA-bd_OB-fold"/>
</dbReference>
<comment type="similarity">
    <text evidence="2 12">Belongs to the class-II aminoacyl-tRNA synthetase family.</text>
</comment>
<evidence type="ECO:0000256" key="8">
    <source>
        <dbReference type="ARBA" id="ARBA00022842"/>
    </source>
</evidence>
<dbReference type="GO" id="GO:0006430">
    <property type="term" value="P:lysyl-tRNA aminoacylation"/>
    <property type="evidence" value="ECO:0007669"/>
    <property type="project" value="UniProtKB-UniRule"/>
</dbReference>
<keyword evidence="9 12" id="KW-0648">Protein biosynthesis</keyword>